<sequence length="173" mass="18261">MAAVIACSWPPADLTALAHRHKPSRKDDVARAITACATPQERARPVAEALIAGGASALDFTGAPTKYSDRPAAQRMADLVTDPRPVLGDVAEAFRTALRRLYGRRSIILHRGATQGVALEVSLRTAAPLVGTVRTASCTLRTPKTSTHSTSRPGPKSPFNSSTARHGFPLSTA</sequence>
<keyword evidence="3" id="KW-1185">Reference proteome</keyword>
<feature type="region of interest" description="Disordered" evidence="1">
    <location>
        <begin position="140"/>
        <end position="173"/>
    </location>
</feature>
<dbReference type="Proteomes" id="UP001501474">
    <property type="component" value="Unassembled WGS sequence"/>
</dbReference>
<gene>
    <name evidence="2" type="ORF">GCM10010104_50730</name>
</gene>
<reference evidence="2 3" key="1">
    <citation type="journal article" date="2019" name="Int. J. Syst. Evol. Microbiol.">
        <title>The Global Catalogue of Microorganisms (GCM) 10K type strain sequencing project: providing services to taxonomists for standard genome sequencing and annotation.</title>
        <authorList>
            <consortium name="The Broad Institute Genomics Platform"/>
            <consortium name="The Broad Institute Genome Sequencing Center for Infectious Disease"/>
            <person name="Wu L."/>
            <person name="Ma J."/>
        </authorList>
    </citation>
    <scope>NUCLEOTIDE SEQUENCE [LARGE SCALE GENOMIC DNA]</scope>
    <source>
        <strain evidence="2 3">JCM 3053</strain>
    </source>
</reference>
<dbReference type="EMBL" id="BAAART010000116">
    <property type="protein sequence ID" value="GAA2248071.1"/>
    <property type="molecule type" value="Genomic_DNA"/>
</dbReference>
<evidence type="ECO:0000256" key="1">
    <source>
        <dbReference type="SAM" id="MobiDB-lite"/>
    </source>
</evidence>
<dbReference type="RefSeq" id="WP_234845965.1">
    <property type="nucleotide sequence ID" value="NZ_BAAART010000116.1"/>
</dbReference>
<accession>A0ABN3E4B9</accession>
<organism evidence="2 3">
    <name type="scientific">Streptomyces indiaensis</name>
    <dbReference type="NCBI Taxonomy" id="284033"/>
    <lineage>
        <taxon>Bacteria</taxon>
        <taxon>Bacillati</taxon>
        <taxon>Actinomycetota</taxon>
        <taxon>Actinomycetes</taxon>
        <taxon>Kitasatosporales</taxon>
        <taxon>Streptomycetaceae</taxon>
        <taxon>Streptomyces</taxon>
    </lineage>
</organism>
<proteinExistence type="predicted"/>
<name>A0ABN3E4B9_9ACTN</name>
<comment type="caution">
    <text evidence="2">The sequence shown here is derived from an EMBL/GenBank/DDBJ whole genome shotgun (WGS) entry which is preliminary data.</text>
</comment>
<feature type="compositionally biased region" description="Polar residues" evidence="1">
    <location>
        <begin position="140"/>
        <end position="164"/>
    </location>
</feature>
<protein>
    <submittedName>
        <fullName evidence="2">Uncharacterized protein</fullName>
    </submittedName>
</protein>
<evidence type="ECO:0000313" key="2">
    <source>
        <dbReference type="EMBL" id="GAA2248071.1"/>
    </source>
</evidence>
<evidence type="ECO:0000313" key="3">
    <source>
        <dbReference type="Proteomes" id="UP001501474"/>
    </source>
</evidence>